<sequence>IAATSKLREMAYCQVAAFQVDLEKFLDDVRNGIYPLTAFAPLAHQPSTTLRAYSNTFQTNPQPLFTMQTDTSAPSSTHPSANSTITTEPSGGNTATSGLTHPNGAAVNINGSGSIGKSASPETSIDKKATETVTETIETEAQGGPSGTVGPSGGKDVGGSPTPEEDEETGERDMRLENRHVLEINVHIENEEMSIVLLLEDQMHRQLTTSLHKLDTPDSLTENLVSHGFVCQLDSEDVEKAIAAAFDIRATRMAEGNQDEESETTSLREVEPEVVVVVPVENGKSSPTPPKAIAVDPAVSPESTKTTTTTTIKSNNNTSSI</sequence>
<evidence type="ECO:0000313" key="3">
    <source>
        <dbReference type="Proteomes" id="UP000005237"/>
    </source>
</evidence>
<feature type="compositionally biased region" description="Low complexity" evidence="1">
    <location>
        <begin position="131"/>
        <end position="140"/>
    </location>
</feature>
<dbReference type="AlphaFoldDB" id="A0A8R1IBM9"/>
<dbReference type="EnsemblMetazoa" id="CJA24775.1">
    <property type="protein sequence ID" value="CJA24775.1"/>
    <property type="gene ID" value="WBGene00180347"/>
</dbReference>
<feature type="region of interest" description="Disordered" evidence="1">
    <location>
        <begin position="69"/>
        <end position="173"/>
    </location>
</feature>
<protein>
    <submittedName>
        <fullName evidence="2">Uncharacterized protein</fullName>
    </submittedName>
</protein>
<reference evidence="2" key="2">
    <citation type="submission" date="2022-06" db="UniProtKB">
        <authorList>
            <consortium name="EnsemblMetazoa"/>
        </authorList>
    </citation>
    <scope>IDENTIFICATION</scope>
    <source>
        <strain evidence="2">DF5081</strain>
    </source>
</reference>
<feature type="compositionally biased region" description="Low complexity" evidence="1">
    <location>
        <begin position="303"/>
        <end position="321"/>
    </location>
</feature>
<evidence type="ECO:0000256" key="1">
    <source>
        <dbReference type="SAM" id="MobiDB-lite"/>
    </source>
</evidence>
<organism evidence="2 3">
    <name type="scientific">Caenorhabditis japonica</name>
    <dbReference type="NCBI Taxonomy" id="281687"/>
    <lineage>
        <taxon>Eukaryota</taxon>
        <taxon>Metazoa</taxon>
        <taxon>Ecdysozoa</taxon>
        <taxon>Nematoda</taxon>
        <taxon>Chromadorea</taxon>
        <taxon>Rhabditida</taxon>
        <taxon>Rhabditina</taxon>
        <taxon>Rhabditomorpha</taxon>
        <taxon>Rhabditoidea</taxon>
        <taxon>Rhabditidae</taxon>
        <taxon>Peloderinae</taxon>
        <taxon>Caenorhabditis</taxon>
    </lineage>
</organism>
<feature type="compositionally biased region" description="Polar residues" evidence="1">
    <location>
        <begin position="69"/>
        <end position="100"/>
    </location>
</feature>
<keyword evidence="3" id="KW-1185">Reference proteome</keyword>
<accession>A0A8R1IBM9</accession>
<reference evidence="3" key="1">
    <citation type="submission" date="2010-08" db="EMBL/GenBank/DDBJ databases">
        <authorList>
            <consortium name="Caenorhabditis japonica Sequencing Consortium"/>
            <person name="Wilson R.K."/>
        </authorList>
    </citation>
    <scope>NUCLEOTIDE SEQUENCE [LARGE SCALE GENOMIC DNA]</scope>
    <source>
        <strain evidence="3">DF5081</strain>
    </source>
</reference>
<feature type="compositionally biased region" description="Polar residues" evidence="1">
    <location>
        <begin position="109"/>
        <end position="123"/>
    </location>
</feature>
<name>A0A8R1IBM9_CAEJA</name>
<proteinExistence type="predicted"/>
<dbReference type="Proteomes" id="UP000005237">
    <property type="component" value="Unassembled WGS sequence"/>
</dbReference>
<feature type="region of interest" description="Disordered" evidence="1">
    <location>
        <begin position="280"/>
        <end position="321"/>
    </location>
</feature>
<evidence type="ECO:0000313" key="2">
    <source>
        <dbReference type="EnsemblMetazoa" id="CJA24775.1"/>
    </source>
</evidence>
<feature type="compositionally biased region" description="Gly residues" evidence="1">
    <location>
        <begin position="144"/>
        <end position="157"/>
    </location>
</feature>